<reference evidence="2" key="1">
    <citation type="submission" date="2016-10" db="EMBL/GenBank/DDBJ databases">
        <authorList>
            <person name="Varghese N."/>
            <person name="Submissions S."/>
        </authorList>
    </citation>
    <scope>NUCLEOTIDE SEQUENCE [LARGE SCALE GENOMIC DNA]</scope>
    <source>
        <strain evidence="2">DSM 24729</strain>
    </source>
</reference>
<evidence type="ECO:0000313" key="1">
    <source>
        <dbReference type="EMBL" id="SDF23242.1"/>
    </source>
</evidence>
<gene>
    <name evidence="1" type="ORF">SAMN04487992_10948</name>
</gene>
<name>A0A1G7JE70_9FLAO</name>
<evidence type="ECO:0000313" key="2">
    <source>
        <dbReference type="Proteomes" id="UP000182114"/>
    </source>
</evidence>
<organism evidence="1 2">
    <name type="scientific">Cellulophaga baltica</name>
    <dbReference type="NCBI Taxonomy" id="76594"/>
    <lineage>
        <taxon>Bacteria</taxon>
        <taxon>Pseudomonadati</taxon>
        <taxon>Bacteroidota</taxon>
        <taxon>Flavobacteriia</taxon>
        <taxon>Flavobacteriales</taxon>
        <taxon>Flavobacteriaceae</taxon>
        <taxon>Cellulophaga</taxon>
    </lineage>
</organism>
<dbReference type="RefSeq" id="WP_074538937.1">
    <property type="nucleotide sequence ID" value="NZ_FNBD01000009.1"/>
</dbReference>
<proteinExistence type="predicted"/>
<dbReference type="Proteomes" id="UP000182114">
    <property type="component" value="Unassembled WGS sequence"/>
</dbReference>
<dbReference type="AlphaFoldDB" id="A0A1G7JE70"/>
<keyword evidence="2" id="KW-1185">Reference proteome</keyword>
<dbReference type="EMBL" id="FNBD01000009">
    <property type="protein sequence ID" value="SDF23242.1"/>
    <property type="molecule type" value="Genomic_DNA"/>
</dbReference>
<protein>
    <recommendedName>
        <fullName evidence="3">Peptidylprolyl isomerase</fullName>
    </recommendedName>
</protein>
<evidence type="ECO:0008006" key="3">
    <source>
        <dbReference type="Google" id="ProtNLM"/>
    </source>
</evidence>
<sequence length="296" mass="34568">MQLQNIILFKKVRVVSVFVLLATGISCGSIFKKEEDREPLARVGKSYLYKDDVEALLKDNVSKEDSASFVTNYINNWATKQLLLSKSKINLPEEQLKEFNQLIENYKTDLYTRAYKEALVSQTEDTIVTDAQLSSFYEREKENFMLKEKLVKLRFIELSAQFLDKDQVASRLDRFNAKDQKFLDSIGIQFKNLNFNDSIWVKASRIVNEIPPLTFENEDRYLKKSQFFELQDSIGVYLAKVTDVLNTNDTAPLLFVKPSIKQILLNRRRLELIRKLETEIIDDAIKDKEFEVYVKD</sequence>
<dbReference type="eggNOG" id="COG0760">
    <property type="taxonomic scope" value="Bacteria"/>
</dbReference>
<accession>A0A1G7JE70</accession>